<gene>
    <name evidence="3" type="primary">cya</name>
    <name evidence="3" type="ordered locus">ROP_51450</name>
</gene>
<dbReference type="InterPro" id="IPR029787">
    <property type="entry name" value="Nucleotide_cyclase"/>
</dbReference>
<dbReference type="AlphaFoldDB" id="C1ATX8"/>
<dbReference type="STRING" id="632772.ROP_51450"/>
<evidence type="ECO:0000313" key="4">
    <source>
        <dbReference type="Proteomes" id="UP000002212"/>
    </source>
</evidence>
<dbReference type="SMART" id="SM00044">
    <property type="entry name" value="CYCc"/>
    <property type="match status" value="1"/>
</dbReference>
<comment type="similarity">
    <text evidence="1">Belongs to the adenylyl cyclase class-3 family.</text>
</comment>
<dbReference type="GO" id="GO:0006171">
    <property type="term" value="P:cAMP biosynthetic process"/>
    <property type="evidence" value="ECO:0007669"/>
    <property type="project" value="TreeGrafter"/>
</dbReference>
<dbReference type="Proteomes" id="UP000002212">
    <property type="component" value="Chromosome"/>
</dbReference>
<dbReference type="HOGENOM" id="CLU_043761_2_0_11"/>
<dbReference type="PATRIC" id="fig|632772.20.peg.5372"/>
<dbReference type="EC" id="4.6.1.1" evidence="3"/>
<dbReference type="SUPFAM" id="SSF55073">
    <property type="entry name" value="Nucleotide cyclase"/>
    <property type="match status" value="1"/>
</dbReference>
<dbReference type="Pfam" id="PF00211">
    <property type="entry name" value="Guanylate_cyc"/>
    <property type="match status" value="1"/>
</dbReference>
<keyword evidence="3" id="KW-0456">Lyase</keyword>
<organism evidence="3 4">
    <name type="scientific">Rhodococcus opacus (strain B4)</name>
    <dbReference type="NCBI Taxonomy" id="632772"/>
    <lineage>
        <taxon>Bacteria</taxon>
        <taxon>Bacillati</taxon>
        <taxon>Actinomycetota</taxon>
        <taxon>Actinomycetes</taxon>
        <taxon>Mycobacteriales</taxon>
        <taxon>Nocardiaceae</taxon>
        <taxon>Rhodococcus</taxon>
    </lineage>
</organism>
<evidence type="ECO:0000259" key="2">
    <source>
        <dbReference type="PROSITE" id="PS50125"/>
    </source>
</evidence>
<protein>
    <submittedName>
        <fullName evidence="3">Adenylate cyclase</fullName>
        <ecNumber evidence="3">4.6.1.1</ecNumber>
    </submittedName>
</protein>
<dbReference type="InterPro" id="IPR032026">
    <property type="entry name" value="Ad_Cy_reg"/>
</dbReference>
<dbReference type="InterPro" id="IPR001054">
    <property type="entry name" value="A/G_cyclase"/>
</dbReference>
<name>C1ATX8_RHOOB</name>
<dbReference type="PROSITE" id="PS50125">
    <property type="entry name" value="GUANYLATE_CYCLASE_2"/>
    <property type="match status" value="1"/>
</dbReference>
<evidence type="ECO:0000256" key="1">
    <source>
        <dbReference type="ARBA" id="ARBA00005381"/>
    </source>
</evidence>
<dbReference type="CDD" id="cd07302">
    <property type="entry name" value="CHD"/>
    <property type="match status" value="1"/>
</dbReference>
<dbReference type="GO" id="GO:0004016">
    <property type="term" value="F:adenylate cyclase activity"/>
    <property type="evidence" value="ECO:0007669"/>
    <property type="project" value="UniProtKB-EC"/>
</dbReference>
<accession>C1ATX8</accession>
<dbReference type="Gene3D" id="3.30.70.1230">
    <property type="entry name" value="Nucleotide cyclase"/>
    <property type="match status" value="1"/>
</dbReference>
<dbReference type="InterPro" id="IPR050697">
    <property type="entry name" value="Adenylyl/Guanylyl_Cyclase_3/4"/>
</dbReference>
<dbReference type="PANTHER" id="PTHR43081:SF19">
    <property type="entry name" value="PH-SENSITIVE ADENYLATE CYCLASE RV1264"/>
    <property type="match status" value="1"/>
</dbReference>
<sequence length="385" mass="41932">MRTATLAHATDVSPSDGLAQWKIEGVRIERSERNNVTSEAPENDEAATPAEISPTLLRDVQADLEESLLGGPRRYTRAEIADVAGVSLERADRLWVSMGFAVDIDPDSVMFTEGDAAALRTMASLVDRGIISPEREVAAARALGQSLSRLAEWQVSLISTHIVDQLAGSADSDEQEIREQVRGLTAEILPAVESLQAYVWRRHVASTTGRNVGNPGEEVASRNLVVGFADIVGYTSLTRQLGARDLADLLERFESASTTVIGGHQGWVVKTVGDEVMFAVESPADAAEIALQLQERVLPDETDPELRVGLAMGPVLVRFGDLYGSVVNTAARLTGSARPGTVLIDEELADELAEAPDYYLKQLRPRRVRGIRRLEQFVLRRNRDA</sequence>
<evidence type="ECO:0000313" key="3">
    <source>
        <dbReference type="EMBL" id="BAH53392.1"/>
    </source>
</evidence>
<dbReference type="KEGG" id="rop:ROP_51450"/>
<dbReference type="PANTHER" id="PTHR43081">
    <property type="entry name" value="ADENYLATE CYCLASE, TERMINAL-DIFFERENTIATION SPECIFIC-RELATED"/>
    <property type="match status" value="1"/>
</dbReference>
<dbReference type="GO" id="GO:0035556">
    <property type="term" value="P:intracellular signal transduction"/>
    <property type="evidence" value="ECO:0007669"/>
    <property type="project" value="InterPro"/>
</dbReference>
<reference evidence="3 4" key="1">
    <citation type="submission" date="2009-03" db="EMBL/GenBank/DDBJ databases">
        <title>Comparison of the complete genome sequences of Rhodococcus erythropolis PR4 and Rhodococcus opacus B4.</title>
        <authorList>
            <person name="Takarada H."/>
            <person name="Sekine M."/>
            <person name="Hosoyama A."/>
            <person name="Yamada R."/>
            <person name="Fujisawa T."/>
            <person name="Omata S."/>
            <person name="Shimizu A."/>
            <person name="Tsukatani N."/>
            <person name="Tanikawa S."/>
            <person name="Fujita N."/>
            <person name="Harayama S."/>
        </authorList>
    </citation>
    <scope>NUCLEOTIDE SEQUENCE [LARGE SCALE GENOMIC DNA]</scope>
    <source>
        <strain evidence="3 4">B4</strain>
    </source>
</reference>
<proteinExistence type="inferred from homology"/>
<feature type="domain" description="Guanylate cyclase" evidence="2">
    <location>
        <begin position="225"/>
        <end position="334"/>
    </location>
</feature>
<dbReference type="Pfam" id="PF16701">
    <property type="entry name" value="Ad_Cy_reg"/>
    <property type="match status" value="1"/>
</dbReference>
<dbReference type="EMBL" id="AP011115">
    <property type="protein sequence ID" value="BAH53392.1"/>
    <property type="molecule type" value="Genomic_DNA"/>
</dbReference>